<proteinExistence type="predicted"/>
<sequence>MTSIYAFRVVLLEIVCGLRPRPSIDEFHFLVNWVWSLYQERRILDAIEDRLGDQYVVKEAEKVLILALALSYPIAGERPKTQDIRTRQTICYGVRHEKLYYLDLVSKSSDKLQVQTQTHTYDSYNYEILNYDYTGASEDVDTSVDTGVSSLDSSRVEDSPVIDTASMSESPSLQPDMHNQSLVEDVPEFVPESVPNSPRRNPPRSNKGIPKPMYEPELTSKAKYPMSQYVSTHRLSESNKSFVNQLSIATQEPDVYAFGVVLLEIVCGLRPGPSIDEFHFLVDWVWSLYQEGRILDAAKQRLRGEYVVEEEQKVLILALACSHPIAGERPKTQAIVQILSGLVPVPYVPPFKPDFVWRSMSLHGRG</sequence>
<organism evidence="1 2">
    <name type="scientific">Vaccinium darrowii</name>
    <dbReference type="NCBI Taxonomy" id="229202"/>
    <lineage>
        <taxon>Eukaryota</taxon>
        <taxon>Viridiplantae</taxon>
        <taxon>Streptophyta</taxon>
        <taxon>Embryophyta</taxon>
        <taxon>Tracheophyta</taxon>
        <taxon>Spermatophyta</taxon>
        <taxon>Magnoliopsida</taxon>
        <taxon>eudicotyledons</taxon>
        <taxon>Gunneridae</taxon>
        <taxon>Pentapetalae</taxon>
        <taxon>asterids</taxon>
        <taxon>Ericales</taxon>
        <taxon>Ericaceae</taxon>
        <taxon>Vaccinioideae</taxon>
        <taxon>Vaccinieae</taxon>
        <taxon>Vaccinium</taxon>
    </lineage>
</organism>
<dbReference type="EMBL" id="CM037158">
    <property type="protein sequence ID" value="KAH7852368.1"/>
    <property type="molecule type" value="Genomic_DNA"/>
</dbReference>
<dbReference type="Proteomes" id="UP000828048">
    <property type="component" value="Chromosome 8"/>
</dbReference>
<protein>
    <submittedName>
        <fullName evidence="1">Uncharacterized protein</fullName>
    </submittedName>
</protein>
<gene>
    <name evidence="1" type="ORF">Vadar_024016</name>
</gene>
<reference evidence="1 2" key="1">
    <citation type="journal article" date="2021" name="Hortic Res">
        <title>High-quality reference genome and annotation aids understanding of berry development for evergreen blueberry (Vaccinium darrowii).</title>
        <authorList>
            <person name="Yu J."/>
            <person name="Hulse-Kemp A.M."/>
            <person name="Babiker E."/>
            <person name="Staton M."/>
        </authorList>
    </citation>
    <scope>NUCLEOTIDE SEQUENCE [LARGE SCALE GENOMIC DNA]</scope>
    <source>
        <strain evidence="2">cv. NJ 8807/NJ 8810</strain>
        <tissue evidence="1">Young leaf</tissue>
    </source>
</reference>
<accession>A0ACB7YG39</accession>
<comment type="caution">
    <text evidence="1">The sequence shown here is derived from an EMBL/GenBank/DDBJ whole genome shotgun (WGS) entry which is preliminary data.</text>
</comment>
<evidence type="ECO:0000313" key="2">
    <source>
        <dbReference type="Proteomes" id="UP000828048"/>
    </source>
</evidence>
<name>A0ACB7YG39_9ERIC</name>
<keyword evidence="2" id="KW-1185">Reference proteome</keyword>
<evidence type="ECO:0000313" key="1">
    <source>
        <dbReference type="EMBL" id="KAH7852368.1"/>
    </source>
</evidence>